<comment type="catalytic activity">
    <reaction evidence="15 17 19">
        <text>(6S)-NADHX + ADP = AMP + phosphate + NADH + H(+)</text>
        <dbReference type="Rhea" id="RHEA:32223"/>
        <dbReference type="ChEBI" id="CHEBI:15378"/>
        <dbReference type="ChEBI" id="CHEBI:43474"/>
        <dbReference type="ChEBI" id="CHEBI:57945"/>
        <dbReference type="ChEBI" id="CHEBI:64074"/>
        <dbReference type="ChEBI" id="CHEBI:456215"/>
        <dbReference type="ChEBI" id="CHEBI:456216"/>
        <dbReference type="EC" id="4.2.1.136"/>
    </reaction>
</comment>
<evidence type="ECO:0000256" key="18">
    <source>
        <dbReference type="HAMAP-Rule" id="MF_01966"/>
    </source>
</evidence>
<keyword evidence="13" id="KW-0511">Multifunctional enzyme</keyword>
<evidence type="ECO:0000256" key="4">
    <source>
        <dbReference type="ARBA" id="ARBA00009524"/>
    </source>
</evidence>
<evidence type="ECO:0000259" key="21">
    <source>
        <dbReference type="PROSITE" id="PS51385"/>
    </source>
</evidence>
<dbReference type="InterPro" id="IPR036652">
    <property type="entry name" value="YjeF_N_dom_sf"/>
</dbReference>
<dbReference type="InterPro" id="IPR030677">
    <property type="entry name" value="Nnr"/>
</dbReference>
<evidence type="ECO:0000256" key="9">
    <source>
        <dbReference type="ARBA" id="ARBA00022958"/>
    </source>
</evidence>
<dbReference type="Proteomes" id="UP000524404">
    <property type="component" value="Unassembled WGS sequence"/>
</dbReference>
<evidence type="ECO:0000313" key="23">
    <source>
        <dbReference type="Proteomes" id="UP000524404"/>
    </source>
</evidence>
<comment type="caution">
    <text evidence="22">The sequence shown here is derived from an EMBL/GenBank/DDBJ whole genome shotgun (WGS) entry which is preliminary data.</text>
</comment>
<dbReference type="SUPFAM" id="SSF64153">
    <property type="entry name" value="YjeF N-terminal domain-like"/>
    <property type="match status" value="1"/>
</dbReference>
<evidence type="ECO:0000256" key="3">
    <source>
        <dbReference type="ARBA" id="ARBA00006001"/>
    </source>
</evidence>
<comment type="similarity">
    <text evidence="4 19">In the C-terminal section; belongs to the NnrD/CARKD family.</text>
</comment>
<dbReference type="NCBIfam" id="TIGR00196">
    <property type="entry name" value="yjeF_cterm"/>
    <property type="match status" value="1"/>
</dbReference>
<evidence type="ECO:0000256" key="19">
    <source>
        <dbReference type="PIRNR" id="PIRNR017184"/>
    </source>
</evidence>
<evidence type="ECO:0000256" key="12">
    <source>
        <dbReference type="ARBA" id="ARBA00023239"/>
    </source>
</evidence>
<evidence type="ECO:0000256" key="2">
    <source>
        <dbReference type="ARBA" id="ARBA00000909"/>
    </source>
</evidence>
<comment type="function">
    <text evidence="18">Catalyzes the epimerization of the S- and R-forms of NAD(P)HX, a damaged form of NAD(P)H that is a result of enzymatic or heat-dependent hydration. This is a prerequisite for the S-specific NAD(P)H-hydrate dehydratase to allow the repair of both epimers of NAD(P)HX.</text>
</comment>
<feature type="domain" description="YjeF C-terminal" evidence="20">
    <location>
        <begin position="229"/>
        <end position="505"/>
    </location>
</feature>
<evidence type="ECO:0000256" key="6">
    <source>
        <dbReference type="ARBA" id="ARBA00022741"/>
    </source>
</evidence>
<dbReference type="PROSITE" id="PS51385">
    <property type="entry name" value="YJEF_N"/>
    <property type="match status" value="1"/>
</dbReference>
<feature type="binding site" evidence="18">
    <location>
        <position position="132"/>
    </location>
    <ligand>
        <name>K(+)</name>
        <dbReference type="ChEBI" id="CHEBI:29103"/>
    </ligand>
</feature>
<dbReference type="Gene3D" id="3.40.50.10260">
    <property type="entry name" value="YjeF N-terminal domain"/>
    <property type="match status" value="1"/>
</dbReference>
<evidence type="ECO:0000256" key="1">
    <source>
        <dbReference type="ARBA" id="ARBA00000013"/>
    </source>
</evidence>
<dbReference type="InterPro" id="IPR000631">
    <property type="entry name" value="CARKD"/>
</dbReference>
<keyword evidence="5 18" id="KW-0479">Metal-binding</keyword>
<gene>
    <name evidence="18" type="primary">nnrE</name>
    <name evidence="17" type="synonym">nnrD</name>
    <name evidence="22" type="ORF">HNP25_000207</name>
</gene>
<comment type="catalytic activity">
    <reaction evidence="16 17 19">
        <text>(6S)-NADPHX + ADP = AMP + phosphate + NADPH + H(+)</text>
        <dbReference type="Rhea" id="RHEA:32235"/>
        <dbReference type="ChEBI" id="CHEBI:15378"/>
        <dbReference type="ChEBI" id="CHEBI:43474"/>
        <dbReference type="ChEBI" id="CHEBI:57783"/>
        <dbReference type="ChEBI" id="CHEBI:64076"/>
        <dbReference type="ChEBI" id="CHEBI:456215"/>
        <dbReference type="ChEBI" id="CHEBI:456216"/>
        <dbReference type="EC" id="4.2.1.136"/>
    </reaction>
</comment>
<comment type="cofactor">
    <cofactor evidence="17">
        <name>Mg(2+)</name>
        <dbReference type="ChEBI" id="CHEBI:18420"/>
    </cofactor>
</comment>
<dbReference type="GO" id="GO:0046872">
    <property type="term" value="F:metal ion binding"/>
    <property type="evidence" value="ECO:0007669"/>
    <property type="project" value="UniProtKB-UniRule"/>
</dbReference>
<feature type="binding site" evidence="18">
    <location>
        <position position="168"/>
    </location>
    <ligand>
        <name>K(+)</name>
        <dbReference type="ChEBI" id="CHEBI:29103"/>
    </ligand>
</feature>
<dbReference type="InterPro" id="IPR004443">
    <property type="entry name" value="YjeF_N_dom"/>
</dbReference>
<comment type="catalytic activity">
    <reaction evidence="1 18 19">
        <text>(6R)-NADHX = (6S)-NADHX</text>
        <dbReference type="Rhea" id="RHEA:32215"/>
        <dbReference type="ChEBI" id="CHEBI:64074"/>
        <dbReference type="ChEBI" id="CHEBI:64075"/>
        <dbReference type="EC" id="5.1.99.6"/>
    </reaction>
</comment>
<comment type="function">
    <text evidence="17">Catalyzes the dehydration of the S-form of NAD(P)HX at the expense of ADP, which is converted to AMP. Together with NAD(P)HX epimerase, which catalyzes the epimerization of the S- and R-forms, the enzyme allows the repair of both epimers of NAD(P)HX, a damaged form of NAD(P)H that is a result of enzymatic or heat-dependent hydration.</text>
</comment>
<dbReference type="EC" id="4.2.1.136" evidence="19"/>
<dbReference type="RefSeq" id="WP_229202748.1">
    <property type="nucleotide sequence ID" value="NZ_JACHKT010000001.1"/>
</dbReference>
<dbReference type="PROSITE" id="PS51383">
    <property type="entry name" value="YJEF_C_3"/>
    <property type="match status" value="1"/>
</dbReference>
<comment type="subunit">
    <text evidence="17">Homotetramer.</text>
</comment>
<dbReference type="PANTHER" id="PTHR12592">
    <property type="entry name" value="ATP-DEPENDENT (S)-NAD(P)H-HYDRATE DEHYDRATASE FAMILY MEMBER"/>
    <property type="match status" value="1"/>
</dbReference>
<dbReference type="GO" id="GO:0052856">
    <property type="term" value="F:NAD(P)HX epimerase activity"/>
    <property type="evidence" value="ECO:0007669"/>
    <property type="project" value="UniProtKB-UniRule"/>
</dbReference>
<dbReference type="AlphaFoldDB" id="A0A841ELB3"/>
<keyword evidence="9 18" id="KW-0630">Potassium</keyword>
<keyword evidence="7 17" id="KW-0067">ATP-binding</keyword>
<evidence type="ECO:0000256" key="11">
    <source>
        <dbReference type="ARBA" id="ARBA00023235"/>
    </source>
</evidence>
<dbReference type="Pfam" id="PF01256">
    <property type="entry name" value="Carb_kinase"/>
    <property type="match status" value="1"/>
</dbReference>
<dbReference type="CDD" id="cd01171">
    <property type="entry name" value="YXKO-related"/>
    <property type="match status" value="1"/>
</dbReference>
<organism evidence="22 23">
    <name type="scientific">Arcicella rosea</name>
    <dbReference type="NCBI Taxonomy" id="502909"/>
    <lineage>
        <taxon>Bacteria</taxon>
        <taxon>Pseudomonadati</taxon>
        <taxon>Bacteroidota</taxon>
        <taxon>Cytophagia</taxon>
        <taxon>Cytophagales</taxon>
        <taxon>Flectobacillaceae</taxon>
        <taxon>Arcicella</taxon>
    </lineage>
</organism>
<evidence type="ECO:0000256" key="14">
    <source>
        <dbReference type="ARBA" id="ARBA00025153"/>
    </source>
</evidence>
<feature type="binding site" evidence="17">
    <location>
        <position position="331"/>
    </location>
    <ligand>
        <name>(6S)-NADPHX</name>
        <dbReference type="ChEBI" id="CHEBI:64076"/>
    </ligand>
</feature>
<dbReference type="Gene3D" id="3.40.1190.20">
    <property type="match status" value="1"/>
</dbReference>
<feature type="binding site" evidence="18">
    <location>
        <begin position="62"/>
        <end position="66"/>
    </location>
    <ligand>
        <name>(6S)-NADPHX</name>
        <dbReference type="ChEBI" id="CHEBI:64076"/>
    </ligand>
</feature>
<dbReference type="GO" id="GO:0046496">
    <property type="term" value="P:nicotinamide nucleotide metabolic process"/>
    <property type="evidence" value="ECO:0007669"/>
    <property type="project" value="UniProtKB-UniRule"/>
</dbReference>
<accession>A0A841ELB3</accession>
<comment type="caution">
    <text evidence="18">Lacks conserved residue(s) required for the propagation of feature annotation.</text>
</comment>
<evidence type="ECO:0000313" key="22">
    <source>
        <dbReference type="EMBL" id="MBB6001568.1"/>
    </source>
</evidence>
<proteinExistence type="inferred from homology"/>
<comment type="function">
    <text evidence="14 19">Bifunctional enzyme that catalyzes the epimerization of the S- and R-forms of NAD(P)HX and the dehydration of the S-form of NAD(P)HX at the expense of ADP, which is converted to AMP. This allows the repair of both epimers of NAD(P)HX, a damaged form of NAD(P)H that is a result of enzymatic or heat-dependent hydration.</text>
</comment>
<evidence type="ECO:0000259" key="20">
    <source>
        <dbReference type="PROSITE" id="PS51383"/>
    </source>
</evidence>
<evidence type="ECO:0000256" key="10">
    <source>
        <dbReference type="ARBA" id="ARBA00023027"/>
    </source>
</evidence>
<keyword evidence="10 17" id="KW-0520">NAD</keyword>
<dbReference type="NCBIfam" id="TIGR00197">
    <property type="entry name" value="yjeF_nterm"/>
    <property type="match status" value="1"/>
</dbReference>
<keyword evidence="11 18" id="KW-0413">Isomerase</keyword>
<dbReference type="HAMAP" id="MF_01966">
    <property type="entry name" value="NADHX_epimerase"/>
    <property type="match status" value="1"/>
</dbReference>
<dbReference type="EMBL" id="JACHKT010000001">
    <property type="protein sequence ID" value="MBB6001568.1"/>
    <property type="molecule type" value="Genomic_DNA"/>
</dbReference>
<dbReference type="PROSITE" id="PS01050">
    <property type="entry name" value="YJEF_C_2"/>
    <property type="match status" value="1"/>
</dbReference>
<comment type="similarity">
    <text evidence="18">Belongs to the NnrE/AIBP family.</text>
</comment>
<dbReference type="Pfam" id="PF03853">
    <property type="entry name" value="YjeF_N"/>
    <property type="match status" value="1"/>
</dbReference>
<feature type="binding site" evidence="17">
    <location>
        <position position="385"/>
    </location>
    <ligand>
        <name>(6S)-NADPHX</name>
        <dbReference type="ChEBI" id="CHEBI:64076"/>
    </ligand>
</feature>
<dbReference type="HAMAP" id="MF_01965">
    <property type="entry name" value="NADHX_dehydratase"/>
    <property type="match status" value="1"/>
</dbReference>
<evidence type="ECO:0000256" key="15">
    <source>
        <dbReference type="ARBA" id="ARBA00048238"/>
    </source>
</evidence>
<name>A0A841ELB3_9BACT</name>
<feature type="binding site" evidence="18">
    <location>
        <position position="63"/>
    </location>
    <ligand>
        <name>K(+)</name>
        <dbReference type="ChEBI" id="CHEBI:29103"/>
    </ligand>
</feature>
<dbReference type="SUPFAM" id="SSF53613">
    <property type="entry name" value="Ribokinase-like"/>
    <property type="match status" value="1"/>
</dbReference>
<feature type="binding site" evidence="18">
    <location>
        <position position="165"/>
    </location>
    <ligand>
        <name>(6S)-NADPHX</name>
        <dbReference type="ChEBI" id="CHEBI:64076"/>
    </ligand>
</feature>
<feature type="binding site" evidence="17">
    <location>
        <begin position="421"/>
        <end position="425"/>
    </location>
    <ligand>
        <name>AMP</name>
        <dbReference type="ChEBI" id="CHEBI:456215"/>
    </ligand>
</feature>
<keyword evidence="6 17" id="KW-0547">Nucleotide-binding</keyword>
<feature type="binding site" evidence="17">
    <location>
        <position position="451"/>
    </location>
    <ligand>
        <name>(6S)-NADPHX</name>
        <dbReference type="ChEBI" id="CHEBI:64076"/>
    </ligand>
</feature>
<dbReference type="GO" id="GO:0005524">
    <property type="term" value="F:ATP binding"/>
    <property type="evidence" value="ECO:0007669"/>
    <property type="project" value="UniProtKB-UniRule"/>
</dbReference>
<dbReference type="PANTHER" id="PTHR12592:SF0">
    <property type="entry name" value="ATP-DEPENDENT (S)-NAD(P)H-HYDRATE DEHYDRATASE"/>
    <property type="match status" value="1"/>
</dbReference>
<evidence type="ECO:0000256" key="8">
    <source>
        <dbReference type="ARBA" id="ARBA00022857"/>
    </source>
</evidence>
<feature type="binding site" evidence="17">
    <location>
        <position position="450"/>
    </location>
    <ligand>
        <name>AMP</name>
        <dbReference type="ChEBI" id="CHEBI:456215"/>
    </ligand>
</feature>
<comment type="similarity">
    <text evidence="17">Belongs to the NnrD/CARKD family.</text>
</comment>
<evidence type="ECO:0000256" key="7">
    <source>
        <dbReference type="ARBA" id="ARBA00022840"/>
    </source>
</evidence>
<sequence length="505" mass="55627">MKTLKILKANQIKALDAFTIPKEGISSADLMERASTAFVNWFVQKYFLSSKLTINIFCGLGNNGGDGLAIARLLLQKGFFVNIFVVQYAEKTSTDFAINLQRLQDFKKVSFIKSEVDFKAFQQISSNDIIIDAMLGAGINRAIDGLLKALIIQLNRLKVEKISVDIASGLFMDEPNTKEDIIFKPNFTITFQLPKLAFMLPQNYEYVGDWEVLDIGLNQEMISELPSYYFYTQDIQPIARPKFSHKGTFGHTLLLAGSKGMMGAAILSAKACLRSGVGKLTCHVPNIAFEIMQIAVPEAMTWTSDDDFDFISINFTENDLSIYQSIGIGPGISTNPDVFKMLESVILSAQDKKLVIDADALNLLATEEGKKLLNKLPRNTILTPHPKEFQKLLGKIWKDDYEKLGLLQNFAQKYQVFVVLKGYQSAIATPEGDIYFNATGNAGMATGGSGDVLTGIIVALLAQGYSAKEAAILGVFKHGEAGDLAAETRGQMAMIASDIIENLKW</sequence>
<comment type="cofactor">
    <cofactor evidence="18 19">
        <name>K(+)</name>
        <dbReference type="ChEBI" id="CHEBI:29103"/>
    </cofactor>
    <text evidence="18 19">Binds 1 potassium ion per subunit.</text>
</comment>
<keyword evidence="8 17" id="KW-0521">NADP</keyword>
<feature type="domain" description="YjeF N-terminal" evidence="21">
    <location>
        <begin position="12"/>
        <end position="223"/>
    </location>
</feature>
<feature type="binding site" evidence="17">
    <location>
        <position position="264"/>
    </location>
    <ligand>
        <name>(6S)-NADPHX</name>
        <dbReference type="ChEBI" id="CHEBI:64076"/>
    </ligand>
</feature>
<dbReference type="GO" id="GO:0110051">
    <property type="term" value="P:metabolite repair"/>
    <property type="evidence" value="ECO:0007669"/>
    <property type="project" value="TreeGrafter"/>
</dbReference>
<dbReference type="PIRSF" id="PIRSF017184">
    <property type="entry name" value="Nnr"/>
    <property type="match status" value="1"/>
</dbReference>
<evidence type="ECO:0000256" key="5">
    <source>
        <dbReference type="ARBA" id="ARBA00022723"/>
    </source>
</evidence>
<protein>
    <recommendedName>
        <fullName evidence="19">Bifunctional NAD(P)H-hydrate repair enzyme</fullName>
    </recommendedName>
    <alternativeName>
        <fullName evidence="19">Nicotinamide nucleotide repair protein</fullName>
    </alternativeName>
    <domain>
        <recommendedName>
            <fullName evidence="19">ADP-dependent (S)-NAD(P)H-hydrate dehydratase</fullName>
            <ecNumber evidence="19">4.2.1.136</ecNumber>
        </recommendedName>
        <alternativeName>
            <fullName evidence="19">ADP-dependent NAD(P)HX dehydratase</fullName>
        </alternativeName>
    </domain>
    <domain>
        <recommendedName>
            <fullName evidence="19">NAD(P)H-hydrate epimerase</fullName>
            <ecNumber evidence="19">5.1.99.6</ecNumber>
        </recommendedName>
    </domain>
</protein>
<evidence type="ECO:0000256" key="17">
    <source>
        <dbReference type="HAMAP-Rule" id="MF_01965"/>
    </source>
</evidence>
<comment type="similarity">
    <text evidence="3 19">In the N-terminal section; belongs to the NnrE/AIBP family.</text>
</comment>
<dbReference type="GO" id="GO:0052855">
    <property type="term" value="F:ADP-dependent NAD(P)H-hydrate dehydratase activity"/>
    <property type="evidence" value="ECO:0007669"/>
    <property type="project" value="UniProtKB-UniRule"/>
</dbReference>
<feature type="binding site" evidence="18">
    <location>
        <begin position="136"/>
        <end position="142"/>
    </location>
    <ligand>
        <name>(6S)-NADPHX</name>
        <dbReference type="ChEBI" id="CHEBI:64076"/>
    </ligand>
</feature>
<evidence type="ECO:0000256" key="16">
    <source>
        <dbReference type="ARBA" id="ARBA00049209"/>
    </source>
</evidence>
<reference evidence="22 23" key="1">
    <citation type="submission" date="2020-08" db="EMBL/GenBank/DDBJ databases">
        <title>Functional genomics of gut bacteria from endangered species of beetles.</title>
        <authorList>
            <person name="Carlos-Shanley C."/>
        </authorList>
    </citation>
    <scope>NUCLEOTIDE SEQUENCE [LARGE SCALE GENOMIC DNA]</scope>
    <source>
        <strain evidence="22 23">S00070</strain>
    </source>
</reference>
<dbReference type="InterPro" id="IPR029056">
    <property type="entry name" value="Ribokinase-like"/>
</dbReference>
<dbReference type="InterPro" id="IPR017953">
    <property type="entry name" value="Carbohydrate_kinase_pred_CS"/>
</dbReference>
<keyword evidence="12 17" id="KW-0456">Lyase</keyword>
<dbReference type="EC" id="5.1.99.6" evidence="19"/>
<keyword evidence="23" id="KW-1185">Reference proteome</keyword>
<comment type="catalytic activity">
    <reaction evidence="2 18 19">
        <text>(6R)-NADPHX = (6S)-NADPHX</text>
        <dbReference type="Rhea" id="RHEA:32227"/>
        <dbReference type="ChEBI" id="CHEBI:64076"/>
        <dbReference type="ChEBI" id="CHEBI:64077"/>
        <dbReference type="EC" id="5.1.99.6"/>
    </reaction>
</comment>
<evidence type="ECO:0000256" key="13">
    <source>
        <dbReference type="ARBA" id="ARBA00023268"/>
    </source>
</evidence>